<keyword evidence="2" id="KW-0732">Signal</keyword>
<reference evidence="3 4" key="1">
    <citation type="submission" date="2018-06" db="EMBL/GenBank/DDBJ databases">
        <title>Comparative genomics reveals the genomic features of Rhizophagus irregularis, R. cerebriforme, R. diaphanum and Gigaspora rosea, and their symbiotic lifestyle signature.</title>
        <authorList>
            <person name="Morin E."/>
            <person name="San Clemente H."/>
            <person name="Chen E.C.H."/>
            <person name="De La Providencia I."/>
            <person name="Hainaut M."/>
            <person name="Kuo A."/>
            <person name="Kohler A."/>
            <person name="Murat C."/>
            <person name="Tang N."/>
            <person name="Roy S."/>
            <person name="Loubradou J."/>
            <person name="Henrissat B."/>
            <person name="Grigoriev I.V."/>
            <person name="Corradi N."/>
            <person name="Roux C."/>
            <person name="Martin F.M."/>
        </authorList>
    </citation>
    <scope>NUCLEOTIDE SEQUENCE [LARGE SCALE GENOMIC DNA]</scope>
    <source>
        <strain evidence="3 4">DAOM 227022</strain>
    </source>
</reference>
<accession>A0A397SBV1</accession>
<sequence length="175" mass="19726">MPNFISTPSLDFFLVFSIMLASTTKGDTLEYEVKKKFEEMNIKIQGIKTSYQTEKGTEDGGIFVTTISYLPSTIAAASKLSCIINYSNLSNVVKDILIKGRIHFITIEKIVQNLQSVSLEYFTKEIELDINMHVNIIMNISQRKLILILITFEILIFTFSTGLILAEIGIFLGNL</sequence>
<evidence type="ECO:0000256" key="1">
    <source>
        <dbReference type="SAM" id="Phobius"/>
    </source>
</evidence>
<feature type="signal peptide" evidence="2">
    <location>
        <begin position="1"/>
        <end position="26"/>
    </location>
</feature>
<organism evidence="3 4">
    <name type="scientific">Glomus cerebriforme</name>
    <dbReference type="NCBI Taxonomy" id="658196"/>
    <lineage>
        <taxon>Eukaryota</taxon>
        <taxon>Fungi</taxon>
        <taxon>Fungi incertae sedis</taxon>
        <taxon>Mucoromycota</taxon>
        <taxon>Glomeromycotina</taxon>
        <taxon>Glomeromycetes</taxon>
        <taxon>Glomerales</taxon>
        <taxon>Glomeraceae</taxon>
        <taxon>Glomus</taxon>
    </lineage>
</organism>
<evidence type="ECO:0000313" key="4">
    <source>
        <dbReference type="Proteomes" id="UP000265703"/>
    </source>
</evidence>
<feature type="transmembrane region" description="Helical" evidence="1">
    <location>
        <begin position="145"/>
        <end position="172"/>
    </location>
</feature>
<evidence type="ECO:0000313" key="3">
    <source>
        <dbReference type="EMBL" id="RIA83773.1"/>
    </source>
</evidence>
<dbReference type="OrthoDB" id="2356385at2759"/>
<name>A0A397SBV1_9GLOM</name>
<evidence type="ECO:0000256" key="2">
    <source>
        <dbReference type="SAM" id="SignalP"/>
    </source>
</evidence>
<gene>
    <name evidence="3" type="ORF">C1645_742818</name>
</gene>
<dbReference type="Proteomes" id="UP000265703">
    <property type="component" value="Unassembled WGS sequence"/>
</dbReference>
<proteinExistence type="predicted"/>
<feature type="chain" id="PRO_5017328403" evidence="2">
    <location>
        <begin position="27"/>
        <end position="175"/>
    </location>
</feature>
<dbReference type="EMBL" id="QKYT01000542">
    <property type="protein sequence ID" value="RIA83773.1"/>
    <property type="molecule type" value="Genomic_DNA"/>
</dbReference>
<keyword evidence="1" id="KW-0472">Membrane</keyword>
<keyword evidence="4" id="KW-1185">Reference proteome</keyword>
<keyword evidence="1" id="KW-0812">Transmembrane</keyword>
<comment type="caution">
    <text evidence="3">The sequence shown here is derived from an EMBL/GenBank/DDBJ whole genome shotgun (WGS) entry which is preliminary data.</text>
</comment>
<dbReference type="AlphaFoldDB" id="A0A397SBV1"/>
<keyword evidence="1" id="KW-1133">Transmembrane helix</keyword>
<protein>
    <submittedName>
        <fullName evidence="3">Uncharacterized protein</fullName>
    </submittedName>
</protein>